<feature type="domain" description="Methyltransferase" evidence="1">
    <location>
        <begin position="55"/>
        <end position="179"/>
    </location>
</feature>
<keyword evidence="2" id="KW-0808">Transferase</keyword>
<organism evidence="2 3">
    <name type="scientific">Pseudobutyrivibrio xylanivorans</name>
    <dbReference type="NCBI Taxonomy" id="185007"/>
    <lineage>
        <taxon>Bacteria</taxon>
        <taxon>Bacillati</taxon>
        <taxon>Bacillota</taxon>
        <taxon>Clostridia</taxon>
        <taxon>Lachnospirales</taxon>
        <taxon>Lachnospiraceae</taxon>
        <taxon>Pseudobutyrivibrio</taxon>
    </lineage>
</organism>
<dbReference type="PANTHER" id="PTHR43591">
    <property type="entry name" value="METHYLTRANSFERASE"/>
    <property type="match status" value="1"/>
</dbReference>
<evidence type="ECO:0000259" key="1">
    <source>
        <dbReference type="Pfam" id="PF13847"/>
    </source>
</evidence>
<reference evidence="3" key="1">
    <citation type="submission" date="2019-08" db="EMBL/GenBank/DDBJ databases">
        <title>Complete Genome Sequence of the Polysaccharide-Degrading Rumen Bacterium Pseudobutyrivibrio xylanivorans MA3014.</title>
        <authorList>
            <person name="Palevich N."/>
            <person name="Maclean P.H."/>
            <person name="Kelly W.J."/>
            <person name="Leahy S.C."/>
            <person name="Rakonjac J."/>
            <person name="Attwood G.T."/>
        </authorList>
    </citation>
    <scope>NUCLEOTIDE SEQUENCE [LARGE SCALE GENOMIC DNA]</scope>
    <source>
        <strain evidence="3">MA3014</strain>
    </source>
</reference>
<dbReference type="Gene3D" id="3.40.50.150">
    <property type="entry name" value="Vaccinia Virus protein VP39"/>
    <property type="match status" value="1"/>
</dbReference>
<sequence length="257" mass="29578">MDVLEKENRAYWQQRAAGYSEVNKEELAGVQRNTWTSFLTAKISERFPNREPETISILDVGAGPGFISIILAEAGYKVTAFDFSDEMLKEARANAGELASKITFRQGDAMDLPFDKEVFDVVFSRNLIWNIPFPEKAYEQWLRVLKPEGLMMVFDANWYAFLVDDEKKAEFEQDRKNVAAEGLGDYNIGENFDQMDVIASKMPSTRRLRPQWDKEFLESISAGWVETYEDIGQILYSEKEKINYKSTPLFMVQVIKG</sequence>
<evidence type="ECO:0000313" key="3">
    <source>
        <dbReference type="Proteomes" id="UP000327030"/>
    </source>
</evidence>
<dbReference type="AlphaFoldDB" id="A0A5P6VQQ0"/>
<proteinExistence type="predicted"/>
<dbReference type="CDD" id="cd02440">
    <property type="entry name" value="AdoMet_MTases"/>
    <property type="match status" value="1"/>
</dbReference>
<accession>A0A5P6VQQ0</accession>
<name>A0A5P6VQQ0_PSEXY</name>
<dbReference type="PANTHER" id="PTHR43591:SF24">
    <property type="entry name" value="2-METHOXY-6-POLYPRENYL-1,4-BENZOQUINOL METHYLASE, MITOCHONDRIAL"/>
    <property type="match status" value="1"/>
</dbReference>
<dbReference type="Pfam" id="PF13847">
    <property type="entry name" value="Methyltransf_31"/>
    <property type="match status" value="1"/>
</dbReference>
<dbReference type="GO" id="GO:0008757">
    <property type="term" value="F:S-adenosylmethionine-dependent methyltransferase activity"/>
    <property type="evidence" value="ECO:0007669"/>
    <property type="project" value="InterPro"/>
</dbReference>
<dbReference type="KEGG" id="pxv:FXF36_07315"/>
<dbReference type="OrthoDB" id="5522265at2"/>
<dbReference type="InterPro" id="IPR029063">
    <property type="entry name" value="SAM-dependent_MTases_sf"/>
</dbReference>
<evidence type="ECO:0000313" key="2">
    <source>
        <dbReference type="EMBL" id="QFJ54678.1"/>
    </source>
</evidence>
<dbReference type="GO" id="GO:0032259">
    <property type="term" value="P:methylation"/>
    <property type="evidence" value="ECO:0007669"/>
    <property type="project" value="UniProtKB-KW"/>
</dbReference>
<dbReference type="RefSeq" id="WP_151623162.1">
    <property type="nucleotide sequence ID" value="NZ_CP043028.1"/>
</dbReference>
<dbReference type="InterPro" id="IPR025714">
    <property type="entry name" value="Methyltranfer_dom"/>
</dbReference>
<dbReference type="Proteomes" id="UP000327030">
    <property type="component" value="Chromosome 1"/>
</dbReference>
<dbReference type="EMBL" id="CP043028">
    <property type="protein sequence ID" value="QFJ54678.1"/>
    <property type="molecule type" value="Genomic_DNA"/>
</dbReference>
<keyword evidence="2" id="KW-0489">Methyltransferase</keyword>
<protein>
    <submittedName>
        <fullName evidence="2">Class I SAM-dependent methyltransferase</fullName>
    </submittedName>
</protein>
<dbReference type="SUPFAM" id="SSF53335">
    <property type="entry name" value="S-adenosyl-L-methionine-dependent methyltransferases"/>
    <property type="match status" value="1"/>
</dbReference>
<gene>
    <name evidence="2" type="ORF">FXF36_07315</name>
</gene>